<dbReference type="RefSeq" id="YP_013605232.1">
    <property type="nucleotide sequence ID" value="NC_133254.1"/>
</dbReference>
<reference evidence="1 2" key="1">
    <citation type="journal article" date="2023" name="Nat. Microbiol.">
        <title>A compendium of viruses from methanogenic archaea reveals their diversity and adaptations to the gut environment.</title>
        <authorList>
            <person name="Medvedeva S."/>
            <person name="Borrel G."/>
            <person name="Krupovic M."/>
            <person name="Gribaldo S."/>
        </authorList>
    </citation>
    <scope>NUCLEOTIDE SEQUENCE [LARGE SCALE GENOMIC DNA]</scope>
</reference>
<organism evidence="1 2">
    <name type="scientific">Caudoviricetes sp. vir249</name>
    <dbReference type="NCBI Taxonomy" id="3068355"/>
    <lineage>
        <taxon>Viruses</taxon>
        <taxon>Duplodnaviria</taxon>
        <taxon>Heunggongvirae</taxon>
        <taxon>Uroviricota</taxon>
        <taxon>Caudoviricetes</taxon>
    </lineage>
</organism>
<keyword evidence="2" id="KW-1185">Reference proteome</keyword>
<dbReference type="GeneID" id="300198841"/>
<name>A0AA87CHS8_9CAUD</name>
<proteinExistence type="predicted"/>
<gene>
    <name evidence="1" type="ORF">vir249_00007</name>
</gene>
<sequence length="40" mass="4430">MSAQWKLSEKQAQYIDDDSNELLIEGSAGSSAKLYLLVVK</sequence>
<dbReference type="EMBL" id="BK063678">
    <property type="protein sequence ID" value="DBA35452.1"/>
    <property type="molecule type" value="Genomic_DNA"/>
</dbReference>
<evidence type="ECO:0000313" key="2">
    <source>
        <dbReference type="Proteomes" id="UP001303695"/>
    </source>
</evidence>
<evidence type="ECO:0000313" key="1">
    <source>
        <dbReference type="EMBL" id="DBA35452.1"/>
    </source>
</evidence>
<protein>
    <submittedName>
        <fullName evidence="1">Uncharacterized protein</fullName>
    </submittedName>
</protein>
<dbReference type="Proteomes" id="UP001303695">
    <property type="component" value="Segment"/>
</dbReference>
<accession>A0AA87CHS8</accession>